<dbReference type="FunFam" id="1.20.1730.10:FF:000002">
    <property type="entry name" value="Sodium/proline symporter"/>
    <property type="match status" value="1"/>
</dbReference>
<dbReference type="GO" id="GO:0015193">
    <property type="term" value="F:L-proline transmembrane transporter activity"/>
    <property type="evidence" value="ECO:0007669"/>
    <property type="project" value="TreeGrafter"/>
</dbReference>
<evidence type="ECO:0000256" key="5">
    <source>
        <dbReference type="ARBA" id="ARBA00022692"/>
    </source>
</evidence>
<gene>
    <name evidence="15" type="ORF">MELS_2080</name>
</gene>
<keyword evidence="14" id="KW-0029">Amino-acid transport</keyword>
<dbReference type="InterPro" id="IPR001734">
    <property type="entry name" value="Na/solute_symporter"/>
</dbReference>
<evidence type="ECO:0000256" key="3">
    <source>
        <dbReference type="ARBA" id="ARBA00022448"/>
    </source>
</evidence>
<accession>G0VLU9</accession>
<evidence type="ECO:0000256" key="11">
    <source>
        <dbReference type="ARBA" id="ARBA00023201"/>
    </source>
</evidence>
<evidence type="ECO:0000256" key="6">
    <source>
        <dbReference type="ARBA" id="ARBA00022847"/>
    </source>
</evidence>
<dbReference type="PANTHER" id="PTHR48086:SF3">
    <property type="entry name" value="SODIUM_PROLINE SYMPORTER"/>
    <property type="match status" value="1"/>
</dbReference>
<evidence type="ECO:0000256" key="1">
    <source>
        <dbReference type="ARBA" id="ARBA00004651"/>
    </source>
</evidence>
<dbReference type="PROSITE" id="PS00456">
    <property type="entry name" value="NA_SOLUT_SYMP_1"/>
    <property type="match status" value="1"/>
</dbReference>
<evidence type="ECO:0000256" key="13">
    <source>
        <dbReference type="RuleBase" id="RU362091"/>
    </source>
</evidence>
<dbReference type="PROSITE" id="PS00457">
    <property type="entry name" value="NA_SOLUT_SYMP_2"/>
    <property type="match status" value="1"/>
</dbReference>
<keyword evidence="16" id="KW-1185">Reference proteome</keyword>
<evidence type="ECO:0000256" key="12">
    <source>
        <dbReference type="ARBA" id="ARBA00033708"/>
    </source>
</evidence>
<comment type="subcellular location">
    <subcellularLocation>
        <location evidence="1 14">Cell membrane</location>
        <topology evidence="1 14">Multi-pass membrane protein</topology>
    </subcellularLocation>
</comment>
<feature type="transmembrane region" description="Helical" evidence="14">
    <location>
        <begin position="126"/>
        <end position="143"/>
    </location>
</feature>
<keyword evidence="6 14" id="KW-0769">Symport</keyword>
<evidence type="ECO:0000256" key="9">
    <source>
        <dbReference type="ARBA" id="ARBA00023065"/>
    </source>
</evidence>
<feature type="transmembrane region" description="Helical" evidence="14">
    <location>
        <begin position="451"/>
        <end position="470"/>
    </location>
</feature>
<feature type="transmembrane region" description="Helical" evidence="14">
    <location>
        <begin position="239"/>
        <end position="257"/>
    </location>
</feature>
<protein>
    <recommendedName>
        <fullName evidence="14">Sodium/proline symporter</fullName>
    </recommendedName>
    <alternativeName>
        <fullName evidence="14">Proline permease</fullName>
    </alternativeName>
</protein>
<dbReference type="InterPro" id="IPR038377">
    <property type="entry name" value="Na/Glc_symporter_sf"/>
</dbReference>
<keyword evidence="11 14" id="KW-0739">Sodium transport</keyword>
<evidence type="ECO:0000256" key="8">
    <source>
        <dbReference type="ARBA" id="ARBA00023053"/>
    </source>
</evidence>
<dbReference type="NCBIfam" id="TIGR00813">
    <property type="entry name" value="sss"/>
    <property type="match status" value="1"/>
</dbReference>
<dbReference type="STRING" id="1064535.MELS_2080"/>
<sequence>MIMMQYDVSILTAFALYLLVMLAIGVYYSRSQQRLSDYILGGRSLGPWITSMSAEASDMSGWMLMGVPGFAYSTGISAAWIAIGIAIGTYLNWQFVSQRLRNYTEVANNSLTMPDYLKNRFHDDKNIIRIISAIFILIFFLIYTSSGFVSGGKLFESVFGMDYFSALLLSAGVVVIYTFLGGFMAVCWTDFIQGCMMFLAIVLVPVVGMIAFGGCDAVMTRLAATAPNLLEMAPDTTTTGIIGIISALAWGVGYFGQPHILVRFMAIGDPTELKKSKHIAMTWVVISLAAAVLVGLVGKVVVPTPLAGADSEKVFLVMSRQLFPPFASGLILSAVLAAIMSTASSQLLVTASAISKDFYHTFIRKNASEKELIYVSRLTVLVVAACAIVLALNPNSYILTMVSYAWAGFGAAFGPTILLSLYWKRMTKNGALAGIIVGGLTVLIWKQFAWFGLYEIVPGFLFSLIAIYIVSKLDGEPSQEIQDEFEQAIHHTPKISVLHNEDT</sequence>
<keyword evidence="8 14" id="KW-0915">Sodium</keyword>
<feature type="transmembrane region" description="Helical" evidence="14">
    <location>
        <begin position="278"/>
        <end position="302"/>
    </location>
</feature>
<feature type="transmembrane region" description="Helical" evidence="14">
    <location>
        <begin position="404"/>
        <end position="423"/>
    </location>
</feature>
<evidence type="ECO:0000256" key="14">
    <source>
        <dbReference type="RuleBase" id="RU366012"/>
    </source>
</evidence>
<dbReference type="GO" id="GO:0005886">
    <property type="term" value="C:plasma membrane"/>
    <property type="evidence" value="ECO:0007669"/>
    <property type="project" value="UniProtKB-SubCell"/>
</dbReference>
<dbReference type="PROSITE" id="PS50283">
    <property type="entry name" value="NA_SOLUT_SYMP_3"/>
    <property type="match status" value="1"/>
</dbReference>
<feature type="transmembrane region" description="Helical" evidence="14">
    <location>
        <begin position="198"/>
        <end position="219"/>
    </location>
</feature>
<dbReference type="eggNOG" id="COG0591">
    <property type="taxonomic scope" value="Bacteria"/>
</dbReference>
<evidence type="ECO:0000256" key="4">
    <source>
        <dbReference type="ARBA" id="ARBA00022475"/>
    </source>
</evidence>
<comment type="function">
    <text evidence="14">Catalyzes the sodium-dependent uptake of extracellular L-proline.</text>
</comment>
<dbReference type="InterPro" id="IPR050277">
    <property type="entry name" value="Sodium:Solute_Symporter"/>
</dbReference>
<evidence type="ECO:0000313" key="16">
    <source>
        <dbReference type="Proteomes" id="UP000010111"/>
    </source>
</evidence>
<dbReference type="InterPro" id="IPR018212">
    <property type="entry name" value="Na/solute_symporter_CS"/>
</dbReference>
<feature type="transmembrane region" description="Helical" evidence="14">
    <location>
        <begin position="7"/>
        <end position="28"/>
    </location>
</feature>
<dbReference type="HOGENOM" id="CLU_018808_15_2_9"/>
<evidence type="ECO:0000256" key="7">
    <source>
        <dbReference type="ARBA" id="ARBA00022989"/>
    </source>
</evidence>
<dbReference type="Pfam" id="PF00474">
    <property type="entry name" value="SSF"/>
    <property type="match status" value="1"/>
</dbReference>
<feature type="transmembrane region" description="Helical" evidence="14">
    <location>
        <begin position="430"/>
        <end position="445"/>
    </location>
</feature>
<keyword evidence="5 14" id="KW-0812">Transmembrane</keyword>
<dbReference type="InterPro" id="IPR011851">
    <property type="entry name" value="Na/Pro_symporter"/>
</dbReference>
<evidence type="ECO:0000256" key="2">
    <source>
        <dbReference type="ARBA" id="ARBA00006434"/>
    </source>
</evidence>
<dbReference type="EMBL" id="HE576794">
    <property type="protein sequence ID" value="CCC74297.1"/>
    <property type="molecule type" value="Genomic_DNA"/>
</dbReference>
<comment type="similarity">
    <text evidence="2 13">Belongs to the sodium:solute symporter (SSF) (TC 2.A.21) family.</text>
</comment>
<keyword evidence="3 14" id="KW-0813">Transport</keyword>
<keyword evidence="7 14" id="KW-1133">Transmembrane helix</keyword>
<dbReference type="GO" id="GO:0015824">
    <property type="term" value="P:proline transport"/>
    <property type="evidence" value="ECO:0007669"/>
    <property type="project" value="UniProtKB-UniRule"/>
</dbReference>
<evidence type="ECO:0000256" key="10">
    <source>
        <dbReference type="ARBA" id="ARBA00023136"/>
    </source>
</evidence>
<dbReference type="GO" id="GO:0005298">
    <property type="term" value="F:proline:sodium symporter activity"/>
    <property type="evidence" value="ECO:0007669"/>
    <property type="project" value="UniProtKB-UniRule"/>
</dbReference>
<dbReference type="Gene3D" id="1.20.1730.10">
    <property type="entry name" value="Sodium/glucose cotransporter"/>
    <property type="match status" value="1"/>
</dbReference>
<evidence type="ECO:0000313" key="15">
    <source>
        <dbReference type="EMBL" id="CCC74297.1"/>
    </source>
</evidence>
<dbReference type="CDD" id="cd11475">
    <property type="entry name" value="SLC5sbd_PutP"/>
    <property type="match status" value="1"/>
</dbReference>
<feature type="transmembrane region" description="Helical" evidence="14">
    <location>
        <begin position="70"/>
        <end position="93"/>
    </location>
</feature>
<feature type="transmembrane region" description="Helical" evidence="14">
    <location>
        <begin position="163"/>
        <end position="186"/>
    </location>
</feature>
<keyword evidence="4 14" id="KW-1003">Cell membrane</keyword>
<dbReference type="KEGG" id="med:MELS_2080"/>
<feature type="transmembrane region" description="Helical" evidence="14">
    <location>
        <begin position="372"/>
        <end position="392"/>
    </location>
</feature>
<dbReference type="PANTHER" id="PTHR48086">
    <property type="entry name" value="SODIUM/PROLINE SYMPORTER-RELATED"/>
    <property type="match status" value="1"/>
</dbReference>
<organism evidence="15 16">
    <name type="scientific">Megasphaera elsdenii DSM 20460</name>
    <dbReference type="NCBI Taxonomy" id="1064535"/>
    <lineage>
        <taxon>Bacteria</taxon>
        <taxon>Bacillati</taxon>
        <taxon>Bacillota</taxon>
        <taxon>Negativicutes</taxon>
        <taxon>Veillonellales</taxon>
        <taxon>Veillonellaceae</taxon>
        <taxon>Megasphaera</taxon>
    </lineage>
</organism>
<feature type="transmembrane region" description="Helical" evidence="14">
    <location>
        <begin position="322"/>
        <end position="351"/>
    </location>
</feature>
<dbReference type="Proteomes" id="UP000010111">
    <property type="component" value="Chromosome"/>
</dbReference>
<comment type="catalytic activity">
    <reaction evidence="12">
        <text>L-proline(in) + Na(+)(in) = L-proline(out) + Na(+)(out)</text>
        <dbReference type="Rhea" id="RHEA:28967"/>
        <dbReference type="ChEBI" id="CHEBI:29101"/>
        <dbReference type="ChEBI" id="CHEBI:60039"/>
    </reaction>
</comment>
<reference evidence="15 16" key="1">
    <citation type="journal article" date="2011" name="J. Bacteriol.">
        <title>Genome Sequence of the Ruminal Bacterium Megasphaera elsdenii.</title>
        <authorList>
            <person name="Marx H."/>
            <person name="Graf A.B."/>
            <person name="Tatto N."/>
            <person name="Thallinger G.G."/>
            <person name="Mattanovich D."/>
            <person name="Sauer M."/>
        </authorList>
    </citation>
    <scope>NUCLEOTIDE SEQUENCE [LARGE SCALE GENOMIC DNA]</scope>
    <source>
        <strain evidence="15 16">DSM 20460</strain>
    </source>
</reference>
<dbReference type="GO" id="GO:0031402">
    <property type="term" value="F:sodium ion binding"/>
    <property type="evidence" value="ECO:0007669"/>
    <property type="project" value="UniProtKB-UniRule"/>
</dbReference>
<dbReference type="NCBIfam" id="TIGR02121">
    <property type="entry name" value="Na_Pro_sym"/>
    <property type="match status" value="1"/>
</dbReference>
<keyword evidence="9 14" id="KW-0406">Ion transport</keyword>
<name>G0VLU9_MEGEL</name>
<keyword evidence="10 14" id="KW-0472">Membrane</keyword>
<dbReference type="AlphaFoldDB" id="G0VLU9"/>
<proteinExistence type="inferred from homology"/>